<dbReference type="AlphaFoldDB" id="A0A4Y8VQE1"/>
<dbReference type="Proteomes" id="UP000297872">
    <property type="component" value="Unassembled WGS sequence"/>
</dbReference>
<keyword evidence="1" id="KW-1133">Transmembrane helix</keyword>
<evidence type="ECO:0000313" key="3">
    <source>
        <dbReference type="Proteomes" id="UP000297872"/>
    </source>
</evidence>
<evidence type="ECO:0000256" key="1">
    <source>
        <dbReference type="SAM" id="Phobius"/>
    </source>
</evidence>
<dbReference type="GeneID" id="302994744"/>
<reference evidence="2 3" key="1">
    <citation type="submission" date="2019-02" db="EMBL/GenBank/DDBJ databases">
        <title>Draft Genome Sequence of the Prevotella sp. BCRC 81118, Isolated from Human Feces.</title>
        <authorList>
            <person name="Huang C.-H."/>
        </authorList>
    </citation>
    <scope>NUCLEOTIDE SEQUENCE [LARGE SCALE GENOMIC DNA]</scope>
    <source>
        <strain evidence="2 3">BCRC 81118</strain>
    </source>
</reference>
<protein>
    <submittedName>
        <fullName evidence="2">Uncharacterized protein</fullName>
    </submittedName>
</protein>
<sequence length="113" mass="13382">MKKKKIRNRKGSFMVEPKDYRCSLSKLALERKNDYLVAVTMRDKDAREIKSAMFYPDASCVLLVIGNYKKAPYTYKFQEIRDRKVTRVKNMSLAKFKYLLGLFFGTPYITFKK</sequence>
<keyword evidence="1" id="KW-0472">Membrane</keyword>
<name>A0A4Y8VQE1_9BACT</name>
<accession>A0A4Y8VQE1</accession>
<gene>
    <name evidence="2" type="ORF">EXN75_05465</name>
</gene>
<dbReference type="EMBL" id="SGVY01000010">
    <property type="protein sequence ID" value="TFH82784.1"/>
    <property type="molecule type" value="Genomic_DNA"/>
</dbReference>
<feature type="transmembrane region" description="Helical" evidence="1">
    <location>
        <begin position="93"/>
        <end position="111"/>
    </location>
</feature>
<comment type="caution">
    <text evidence="2">The sequence shown here is derived from an EMBL/GenBank/DDBJ whole genome shotgun (WGS) entry which is preliminary data.</text>
</comment>
<organism evidence="2 3">
    <name type="scientific">Segatella hominis</name>
    <dbReference type="NCBI Taxonomy" id="2518605"/>
    <lineage>
        <taxon>Bacteria</taxon>
        <taxon>Pseudomonadati</taxon>
        <taxon>Bacteroidota</taxon>
        <taxon>Bacteroidia</taxon>
        <taxon>Bacteroidales</taxon>
        <taxon>Prevotellaceae</taxon>
        <taxon>Segatella</taxon>
    </lineage>
</organism>
<keyword evidence="3" id="KW-1185">Reference proteome</keyword>
<proteinExistence type="predicted"/>
<evidence type="ECO:0000313" key="2">
    <source>
        <dbReference type="EMBL" id="TFH82784.1"/>
    </source>
</evidence>
<keyword evidence="1" id="KW-0812">Transmembrane</keyword>
<dbReference type="RefSeq" id="WP_134843065.1">
    <property type="nucleotide sequence ID" value="NZ_SGVY01000010.1"/>
</dbReference>